<sequence length="135" mass="15157">MLVSRGKALYHLFPKKLAVPLSETHPLAHQNLNAQNANNTNDFNSQEQIGNMTVEFKVPTCVTDRSTIAKPIHVYQILQQISEQYCLDILLNDVKCINGLRAHESPLILDKIGTHNLLVDLFDQQVDIIVTIVGE</sequence>
<reference evidence="1 2" key="3">
    <citation type="journal article" date="2016" name="Sci. Rep.">
        <title>Genome-wide diversity and gene expression profiling of Babesia microti isolates identify polymorphic genes that mediate host-pathogen interactions.</title>
        <authorList>
            <person name="Silva J.C."/>
            <person name="Cornillot E."/>
            <person name="McCracken C."/>
            <person name="Usmani-Brown S."/>
            <person name="Dwivedi A."/>
            <person name="Ifeonu O.O."/>
            <person name="Crabtree J."/>
            <person name="Gotia H.T."/>
            <person name="Virji A.Z."/>
            <person name="Reynes C."/>
            <person name="Colinge J."/>
            <person name="Kumar V."/>
            <person name="Lawres L."/>
            <person name="Pazzi J.E."/>
            <person name="Pablo J.V."/>
            <person name="Hung C."/>
            <person name="Brancato J."/>
            <person name="Kumari P."/>
            <person name="Orvis J."/>
            <person name="Tretina K."/>
            <person name="Chibucos M."/>
            <person name="Ott S."/>
            <person name="Sadzewicz L."/>
            <person name="Sengamalay N."/>
            <person name="Shetty A.C."/>
            <person name="Su Q."/>
            <person name="Tallon L."/>
            <person name="Fraser C.M."/>
            <person name="Frutos R."/>
            <person name="Molina D.M."/>
            <person name="Krause P.J."/>
            <person name="Ben Mamoun C."/>
        </authorList>
    </citation>
    <scope>NUCLEOTIDE SEQUENCE [LARGE SCALE GENOMIC DNA]</scope>
    <source>
        <strain evidence="1 2">RI</strain>
    </source>
</reference>
<evidence type="ECO:0000313" key="1">
    <source>
        <dbReference type="EMBL" id="CCF76129.1"/>
    </source>
</evidence>
<keyword evidence="2" id="KW-1185">Reference proteome</keyword>
<name>I7IA49_BABMR</name>
<dbReference type="OrthoDB" id="10252354at2759"/>
<dbReference type="GeneID" id="24426584"/>
<dbReference type="AlphaFoldDB" id="I7IA49"/>
<dbReference type="Proteomes" id="UP000002899">
    <property type="component" value="Chromosome IV"/>
</dbReference>
<dbReference type="VEuPathDB" id="PiroplasmaDB:BmR1_04g09810"/>
<reference evidence="1 2" key="1">
    <citation type="journal article" date="2012" name="Nucleic Acids Res.">
        <title>Sequencing of the smallest Apicomplexan genome from the human pathogen Babesia microti.</title>
        <authorList>
            <person name="Cornillot E."/>
            <person name="Hadj-Kaddour K."/>
            <person name="Dassouli A."/>
            <person name="Noel B."/>
            <person name="Ranwez V."/>
            <person name="Vacherie B."/>
            <person name="Augagneur Y."/>
            <person name="Bres V."/>
            <person name="Duclos A."/>
            <person name="Randazzo S."/>
            <person name="Carcy B."/>
            <person name="Debierre-Grockiego F."/>
            <person name="Delbecq S."/>
            <person name="Moubri-Menage K."/>
            <person name="Shams-Eldin H."/>
            <person name="Usmani-Brown S."/>
            <person name="Bringaud F."/>
            <person name="Wincker P."/>
            <person name="Vivares C.P."/>
            <person name="Schwarz R.T."/>
            <person name="Schetters T.P."/>
            <person name="Krause P.J."/>
            <person name="Gorenflot A."/>
            <person name="Berry V."/>
            <person name="Barbe V."/>
            <person name="Ben Mamoun C."/>
        </authorList>
    </citation>
    <scope>NUCLEOTIDE SEQUENCE [LARGE SCALE GENOMIC DNA]</scope>
    <source>
        <strain evidence="1 2">RI</strain>
    </source>
</reference>
<dbReference type="KEGG" id="bmic:BmR1_04g09810"/>
<gene>
    <name evidence="1" type="ORF">BmR1_04g09810</name>
</gene>
<dbReference type="RefSeq" id="XP_012650537.1">
    <property type="nucleotide sequence ID" value="XM_012795083.1"/>
</dbReference>
<proteinExistence type="predicted"/>
<dbReference type="EMBL" id="LN871599">
    <property type="protein sequence ID" value="CCF76129.1"/>
    <property type="molecule type" value="Genomic_DNA"/>
</dbReference>
<accession>I7IA49</accession>
<organism evidence="1 2">
    <name type="scientific">Babesia microti (strain RI)</name>
    <dbReference type="NCBI Taxonomy" id="1133968"/>
    <lineage>
        <taxon>Eukaryota</taxon>
        <taxon>Sar</taxon>
        <taxon>Alveolata</taxon>
        <taxon>Apicomplexa</taxon>
        <taxon>Aconoidasida</taxon>
        <taxon>Piroplasmida</taxon>
        <taxon>Babesiidae</taxon>
        <taxon>Babesia</taxon>
    </lineage>
</organism>
<evidence type="ECO:0000313" key="2">
    <source>
        <dbReference type="Proteomes" id="UP000002899"/>
    </source>
</evidence>
<reference evidence="1 2" key="2">
    <citation type="journal article" date="2013" name="PLoS ONE">
        <title>Whole genome mapping and re-organization of the nuclear and mitochondrial genomes of Babesia microti isolates.</title>
        <authorList>
            <person name="Cornillot E."/>
            <person name="Dassouli A."/>
            <person name="Garg A."/>
            <person name="Pachikara N."/>
            <person name="Randazzo S."/>
            <person name="Depoix D."/>
            <person name="Carcy B."/>
            <person name="Delbecq S."/>
            <person name="Frutos R."/>
            <person name="Silva J.C."/>
            <person name="Sutton R."/>
            <person name="Krause P.J."/>
            <person name="Mamoun C.B."/>
        </authorList>
    </citation>
    <scope>NUCLEOTIDE SEQUENCE [LARGE SCALE GENOMIC DNA]</scope>
    <source>
        <strain evidence="1 2">RI</strain>
    </source>
</reference>
<protein>
    <submittedName>
        <fullName evidence="1">Uncharacterized protein</fullName>
    </submittedName>
</protein>